<name>A0AAV0VX28_9HEMI</name>
<dbReference type="Proteomes" id="UP001160148">
    <property type="component" value="Unassembled WGS sequence"/>
</dbReference>
<sequence length="278" mass="30757">MEANVGSSRCTQSSDYADEGRCLIDALDLAGDRNNTTVGCPLRCGLAESFRSTPELTNDSPVDNPVVKIDSPPVPSVITTAVADDLTETLKCLQQHYGLSMIDALDLAVDRRITTTVGLQLRPLRENVVIFQSSAELIIHSAVYRPVTSVPPVVPVLTTAEADNLTETPKRLQQHYGLSMIDALDLAVDRRITTTVGLQLRPLRENSVIFRSSAELRIHSPVYGPVKSVPPVAAEIQPNPARSGRRRSLWKRSKRFMWKSMVNFARRICFCQSFVDLE</sequence>
<gene>
    <name evidence="1" type="ORF">MEUPH1_LOCUS5487</name>
</gene>
<organism evidence="1 2">
    <name type="scientific">Macrosiphum euphorbiae</name>
    <name type="common">potato aphid</name>
    <dbReference type="NCBI Taxonomy" id="13131"/>
    <lineage>
        <taxon>Eukaryota</taxon>
        <taxon>Metazoa</taxon>
        <taxon>Ecdysozoa</taxon>
        <taxon>Arthropoda</taxon>
        <taxon>Hexapoda</taxon>
        <taxon>Insecta</taxon>
        <taxon>Pterygota</taxon>
        <taxon>Neoptera</taxon>
        <taxon>Paraneoptera</taxon>
        <taxon>Hemiptera</taxon>
        <taxon>Sternorrhyncha</taxon>
        <taxon>Aphidomorpha</taxon>
        <taxon>Aphidoidea</taxon>
        <taxon>Aphididae</taxon>
        <taxon>Macrosiphini</taxon>
        <taxon>Macrosiphum</taxon>
    </lineage>
</organism>
<protein>
    <submittedName>
        <fullName evidence="1">Uncharacterized protein</fullName>
    </submittedName>
</protein>
<accession>A0AAV0VX28</accession>
<evidence type="ECO:0000313" key="1">
    <source>
        <dbReference type="EMBL" id="CAI6348852.1"/>
    </source>
</evidence>
<proteinExistence type="predicted"/>
<keyword evidence="2" id="KW-1185">Reference proteome</keyword>
<reference evidence="1 2" key="1">
    <citation type="submission" date="2023-01" db="EMBL/GenBank/DDBJ databases">
        <authorList>
            <person name="Whitehead M."/>
        </authorList>
    </citation>
    <scope>NUCLEOTIDE SEQUENCE [LARGE SCALE GENOMIC DNA]</scope>
</reference>
<evidence type="ECO:0000313" key="2">
    <source>
        <dbReference type="Proteomes" id="UP001160148"/>
    </source>
</evidence>
<comment type="caution">
    <text evidence="1">The sequence shown here is derived from an EMBL/GenBank/DDBJ whole genome shotgun (WGS) entry which is preliminary data.</text>
</comment>
<dbReference type="EMBL" id="CARXXK010000001">
    <property type="protein sequence ID" value="CAI6348852.1"/>
    <property type="molecule type" value="Genomic_DNA"/>
</dbReference>
<dbReference type="AlphaFoldDB" id="A0AAV0VX28"/>